<dbReference type="Pfam" id="PF13430">
    <property type="entry name" value="DUF4112"/>
    <property type="match status" value="1"/>
</dbReference>
<dbReference type="InterPro" id="IPR025187">
    <property type="entry name" value="DUF4112"/>
</dbReference>
<feature type="transmembrane region" description="Helical" evidence="1">
    <location>
        <begin position="106"/>
        <end position="128"/>
    </location>
</feature>
<proteinExistence type="predicted"/>
<dbReference type="AlphaFoldDB" id="J9H332"/>
<keyword evidence="1" id="KW-1133">Transmembrane helix</keyword>
<evidence type="ECO:0000313" key="2">
    <source>
        <dbReference type="EMBL" id="EJX10343.1"/>
    </source>
</evidence>
<evidence type="ECO:0008006" key="3">
    <source>
        <dbReference type="Google" id="ProtNLM"/>
    </source>
</evidence>
<name>J9H332_9ZZZZ</name>
<protein>
    <recommendedName>
        <fullName evidence="3">DUF4112 domain-containing protein</fullName>
    </recommendedName>
</protein>
<dbReference type="EMBL" id="AMCI01000205">
    <property type="protein sequence ID" value="EJX10343.1"/>
    <property type="molecule type" value="Genomic_DNA"/>
</dbReference>
<feature type="transmembrane region" description="Helical" evidence="1">
    <location>
        <begin position="17"/>
        <end position="40"/>
    </location>
</feature>
<sequence length="138" mass="15877">MVKLIALWMDQRFLDPIIGVLLPCVGDVLTSFFSLPYLYLSMVKIKSIPLTLAIIYNMLLDILIGLIPFVGVVGDIFKRAFARNALLIEGYVEGRQAVIREVERKAVWMALLIVLFFFLIYWMIVSVVKLSEWIISFF</sequence>
<evidence type="ECO:0000256" key="1">
    <source>
        <dbReference type="SAM" id="Phobius"/>
    </source>
</evidence>
<keyword evidence="1" id="KW-0472">Membrane</keyword>
<feature type="transmembrane region" description="Helical" evidence="1">
    <location>
        <begin position="52"/>
        <end position="73"/>
    </location>
</feature>
<keyword evidence="1" id="KW-0812">Transmembrane</keyword>
<accession>J9H332</accession>
<dbReference type="PANTHER" id="PTHR35519">
    <property type="entry name" value="MEMBRANE PROTEINS"/>
    <property type="match status" value="1"/>
</dbReference>
<gene>
    <name evidence="2" type="ORF">EVA_01462</name>
</gene>
<comment type="caution">
    <text evidence="2">The sequence shown here is derived from an EMBL/GenBank/DDBJ whole genome shotgun (WGS) entry which is preliminary data.</text>
</comment>
<reference evidence="2" key="1">
    <citation type="journal article" date="2012" name="PLoS ONE">
        <title>Gene sets for utilization of primary and secondary nutrition supplies in the distal gut of endangered iberian lynx.</title>
        <authorList>
            <person name="Alcaide M."/>
            <person name="Messina E."/>
            <person name="Richter M."/>
            <person name="Bargiela R."/>
            <person name="Peplies J."/>
            <person name="Huws S.A."/>
            <person name="Newbold C.J."/>
            <person name="Golyshin P.N."/>
            <person name="Simon M.A."/>
            <person name="Lopez G."/>
            <person name="Yakimov M.M."/>
            <person name="Ferrer M."/>
        </authorList>
    </citation>
    <scope>NUCLEOTIDE SEQUENCE</scope>
</reference>
<organism evidence="2">
    <name type="scientific">gut metagenome</name>
    <dbReference type="NCBI Taxonomy" id="749906"/>
    <lineage>
        <taxon>unclassified sequences</taxon>
        <taxon>metagenomes</taxon>
        <taxon>organismal metagenomes</taxon>
    </lineage>
</organism>
<dbReference type="PANTHER" id="PTHR35519:SF2">
    <property type="entry name" value="PH DOMAIN PROTEIN"/>
    <property type="match status" value="1"/>
</dbReference>